<keyword evidence="3 6" id="KW-0547">Nucleotide-binding</keyword>
<evidence type="ECO:0000256" key="7">
    <source>
        <dbReference type="RuleBase" id="RU003313"/>
    </source>
</evidence>
<feature type="binding site" evidence="6">
    <location>
        <position position="249"/>
    </location>
    <ligand>
        <name>K(+)</name>
        <dbReference type="ChEBI" id="CHEBI:29103"/>
    </ligand>
</feature>
<keyword evidence="2 6" id="KW-0819">tRNA processing</keyword>
<dbReference type="GO" id="GO:0046872">
    <property type="term" value="F:metal ion binding"/>
    <property type="evidence" value="ECO:0007669"/>
    <property type="project" value="UniProtKB-KW"/>
</dbReference>
<dbReference type="CDD" id="cd14858">
    <property type="entry name" value="TrmE_N"/>
    <property type="match status" value="1"/>
</dbReference>
<evidence type="ECO:0000256" key="1">
    <source>
        <dbReference type="ARBA" id="ARBA00011043"/>
    </source>
</evidence>
<dbReference type="HAMAP" id="MF_00379">
    <property type="entry name" value="GTPase_MnmE"/>
    <property type="match status" value="1"/>
</dbReference>
<comment type="caution">
    <text evidence="6">Lacks conserved residue(s) required for the propagation of feature annotation.</text>
</comment>
<dbReference type="Pfam" id="PF12631">
    <property type="entry name" value="MnmE_helical"/>
    <property type="match status" value="1"/>
</dbReference>
<dbReference type="Proteomes" id="UP000216943">
    <property type="component" value="Unassembled WGS sequence"/>
</dbReference>
<protein>
    <recommendedName>
        <fullName evidence="6">tRNA modification GTPase MnmE</fullName>
        <ecNumber evidence="6">3.6.-.-</ecNumber>
    </recommendedName>
</protein>
<dbReference type="Pfam" id="PF10396">
    <property type="entry name" value="TrmE_N"/>
    <property type="match status" value="1"/>
</dbReference>
<feature type="binding site" evidence="6">
    <location>
        <begin position="244"/>
        <end position="250"/>
    </location>
    <ligand>
        <name>GTP</name>
        <dbReference type="ChEBI" id="CHEBI:37565"/>
    </ligand>
</feature>
<comment type="subcellular location">
    <subcellularLocation>
        <location evidence="6">Cytoplasm</location>
    </subcellularLocation>
</comment>
<dbReference type="GO" id="GO:0002098">
    <property type="term" value="P:tRNA wobble uridine modification"/>
    <property type="evidence" value="ECO:0007669"/>
    <property type="project" value="TreeGrafter"/>
</dbReference>
<comment type="subunit">
    <text evidence="6">Homodimer. Heterotetramer of two MnmE and two MnmG subunits.</text>
</comment>
<gene>
    <name evidence="6" type="primary">mnmE</name>
    <name evidence="6" type="synonym">trmE</name>
    <name evidence="9" type="ORF">CJJ23_03220</name>
</gene>
<keyword evidence="4 6" id="KW-0630">Potassium</keyword>
<organism evidence="9 10">
    <name type="scientific">Mycoplasmopsis agassizii</name>
    <dbReference type="NCBI Taxonomy" id="33922"/>
    <lineage>
        <taxon>Bacteria</taxon>
        <taxon>Bacillati</taxon>
        <taxon>Mycoplasmatota</taxon>
        <taxon>Mycoplasmoidales</taxon>
        <taxon>Metamycoplasmataceae</taxon>
        <taxon>Mycoplasmopsis</taxon>
    </lineage>
</organism>
<feature type="binding site" evidence="6">
    <location>
        <position position="244"/>
    </location>
    <ligand>
        <name>K(+)</name>
        <dbReference type="ChEBI" id="CHEBI:29103"/>
    </ligand>
</feature>
<keyword evidence="6" id="KW-0460">Magnesium</keyword>
<dbReference type="OrthoDB" id="9805918at2"/>
<keyword evidence="6" id="KW-0963">Cytoplasm</keyword>
<dbReference type="PROSITE" id="PS51709">
    <property type="entry name" value="G_TRME"/>
    <property type="match status" value="1"/>
</dbReference>
<dbReference type="Gene3D" id="1.20.120.430">
    <property type="entry name" value="tRNA modification GTPase MnmE domain 2"/>
    <property type="match status" value="1"/>
</dbReference>
<feature type="domain" description="TrmE-type G" evidence="8">
    <location>
        <begin position="215"/>
        <end position="364"/>
    </location>
</feature>
<name>A0A269TKA4_9BACT</name>
<comment type="cofactor">
    <cofactor evidence="6">
        <name>K(+)</name>
        <dbReference type="ChEBI" id="CHEBI:29103"/>
    </cofactor>
    <text evidence="6">Binds 1 potassium ion per subunit.</text>
</comment>
<evidence type="ECO:0000256" key="2">
    <source>
        <dbReference type="ARBA" id="ARBA00022694"/>
    </source>
</evidence>
<evidence type="ECO:0000313" key="9">
    <source>
        <dbReference type="EMBL" id="PAK21195.1"/>
    </source>
</evidence>
<dbReference type="InterPro" id="IPR005225">
    <property type="entry name" value="Small_GTP-bd"/>
</dbReference>
<evidence type="ECO:0000313" key="10">
    <source>
        <dbReference type="Proteomes" id="UP000216943"/>
    </source>
</evidence>
<feature type="binding site" evidence="6">
    <location>
        <begin position="225"/>
        <end position="230"/>
    </location>
    <ligand>
        <name>GTP</name>
        <dbReference type="ChEBI" id="CHEBI:37565"/>
    </ligand>
</feature>
<comment type="caution">
    <text evidence="9">The sequence shown here is derived from an EMBL/GenBank/DDBJ whole genome shotgun (WGS) entry which is preliminary data.</text>
</comment>
<dbReference type="RefSeq" id="WP_095334924.1">
    <property type="nucleotide sequence ID" value="NZ_NQNY01000010.1"/>
</dbReference>
<dbReference type="InterPro" id="IPR018948">
    <property type="entry name" value="GTP-bd_TrmE_N"/>
</dbReference>
<evidence type="ECO:0000259" key="8">
    <source>
        <dbReference type="PROSITE" id="PS51709"/>
    </source>
</evidence>
<feature type="binding site" evidence="6">
    <location>
        <position position="246"/>
    </location>
    <ligand>
        <name>K(+)</name>
        <dbReference type="ChEBI" id="CHEBI:29103"/>
    </ligand>
</feature>
<evidence type="ECO:0000256" key="3">
    <source>
        <dbReference type="ARBA" id="ARBA00022741"/>
    </source>
</evidence>
<proteinExistence type="inferred from homology"/>
<dbReference type="Gene3D" id="3.30.1360.120">
    <property type="entry name" value="Probable tRNA modification gtpase trme, domain 1"/>
    <property type="match status" value="1"/>
</dbReference>
<keyword evidence="6" id="KW-0479">Metal-binding</keyword>
<dbReference type="Pfam" id="PF01926">
    <property type="entry name" value="MMR_HSR1"/>
    <property type="match status" value="1"/>
</dbReference>
<keyword evidence="5 6" id="KW-0342">GTP-binding</keyword>
<dbReference type="GO" id="GO:0003924">
    <property type="term" value="F:GTPase activity"/>
    <property type="evidence" value="ECO:0007669"/>
    <property type="project" value="UniProtKB-UniRule"/>
</dbReference>
<feature type="binding site" evidence="6">
    <location>
        <position position="441"/>
    </location>
    <ligand>
        <name>(6S)-5-formyl-5,6,7,8-tetrahydrofolate</name>
        <dbReference type="ChEBI" id="CHEBI:57457"/>
    </ligand>
</feature>
<evidence type="ECO:0000256" key="4">
    <source>
        <dbReference type="ARBA" id="ARBA00022958"/>
    </source>
</evidence>
<dbReference type="CDD" id="cd04164">
    <property type="entry name" value="trmE"/>
    <property type="match status" value="1"/>
</dbReference>
<dbReference type="NCBIfam" id="TIGR00231">
    <property type="entry name" value="small_GTP"/>
    <property type="match status" value="1"/>
</dbReference>
<dbReference type="PANTHER" id="PTHR42714:SF2">
    <property type="entry name" value="TRNA MODIFICATION GTPASE GTPBP3, MITOCHONDRIAL"/>
    <property type="match status" value="1"/>
</dbReference>
<dbReference type="GO" id="GO:0005525">
    <property type="term" value="F:GTP binding"/>
    <property type="evidence" value="ECO:0007669"/>
    <property type="project" value="UniProtKB-UniRule"/>
</dbReference>
<dbReference type="GO" id="GO:0005829">
    <property type="term" value="C:cytosol"/>
    <property type="evidence" value="ECO:0007669"/>
    <property type="project" value="TreeGrafter"/>
</dbReference>
<comment type="function">
    <text evidence="6">Exhibits a very high intrinsic GTPase hydrolysis rate. Involved in the addition of a carboxymethylaminomethyl (cmnm) group at the wobble position (U34) of certain tRNAs, forming tRNA-cmnm(5)s(2)U34.</text>
</comment>
<dbReference type="Gene3D" id="3.40.50.300">
    <property type="entry name" value="P-loop containing nucleotide triphosphate hydrolases"/>
    <property type="match status" value="1"/>
</dbReference>
<dbReference type="GO" id="GO:0030488">
    <property type="term" value="P:tRNA methylation"/>
    <property type="evidence" value="ECO:0007669"/>
    <property type="project" value="TreeGrafter"/>
</dbReference>
<dbReference type="InterPro" id="IPR031168">
    <property type="entry name" value="G_TrmE"/>
</dbReference>
<sequence>MFDTICAISSGGVVNQPIGIIRISGPDTFTIIKKIFKGKFENKRGIYYGHIHDKDETIDEVVLITFENPNSYTGEDLVEINAHGGLIVLQKIIELIFNNGAREAEPGEFTRRAFLNGKIDLIKADAIHELIFSKTETQAKASVKKFSGQTSKFIQELISDLQMLIGHLEVNIDYPEYDDIEILDEEKLINKVSKILDKEKKAIELSEKASVIFEGIKVAIVGKPNSGKSSLLNLLLNEEKAIVTNIPGTTRDIINGEFQYQGVLFQINDSAGIRNHSSDVVENIGIERSLKLINDSKIIIHLIDATEGETEVDKLITEQSKNKKYIKVFSKSDLLEKLDKEKIYISSKEKNIDNLLDLLVSEYKNLDLDNEKILIGARQMSLLKSSYEALNEAYNALLNGLTADIVITDITKAWEDLINISGKADNELLLDEIFKNFCLGK</sequence>
<comment type="similarity">
    <text evidence="1 6 7">Belongs to the TRAFAC class TrmE-Era-EngA-EngB-Septin-like GTPase superfamily. TrmE GTPase family.</text>
</comment>
<dbReference type="InterPro" id="IPR027266">
    <property type="entry name" value="TrmE/GcvT-like"/>
</dbReference>
<dbReference type="InterPro" id="IPR027368">
    <property type="entry name" value="MnmE_dom2"/>
</dbReference>
<dbReference type="PANTHER" id="PTHR42714">
    <property type="entry name" value="TRNA MODIFICATION GTPASE GTPBP3"/>
    <property type="match status" value="1"/>
</dbReference>
<dbReference type="EC" id="3.6.-.-" evidence="6"/>
<dbReference type="InterPro" id="IPR004520">
    <property type="entry name" value="GTPase_MnmE"/>
</dbReference>
<feature type="binding site" evidence="6">
    <location>
        <position position="118"/>
    </location>
    <ligand>
        <name>(6S)-5-formyl-5,6,7,8-tetrahydrofolate</name>
        <dbReference type="ChEBI" id="CHEBI:57457"/>
    </ligand>
</feature>
<feature type="binding site" evidence="6">
    <location>
        <position position="225"/>
    </location>
    <ligand>
        <name>K(+)</name>
        <dbReference type="ChEBI" id="CHEBI:29103"/>
    </ligand>
</feature>
<dbReference type="PRINTS" id="PR00326">
    <property type="entry name" value="GTP1OBG"/>
</dbReference>
<dbReference type="SUPFAM" id="SSF52540">
    <property type="entry name" value="P-loop containing nucleoside triphosphate hydrolases"/>
    <property type="match status" value="1"/>
</dbReference>
<dbReference type="InterPro" id="IPR006073">
    <property type="entry name" value="GTP-bd"/>
</dbReference>
<dbReference type="AlphaFoldDB" id="A0A269TKA4"/>
<dbReference type="EMBL" id="NQNY01000010">
    <property type="protein sequence ID" value="PAK21195.1"/>
    <property type="molecule type" value="Genomic_DNA"/>
</dbReference>
<dbReference type="InterPro" id="IPR025867">
    <property type="entry name" value="MnmE_helical"/>
</dbReference>
<feature type="binding site" evidence="6">
    <location>
        <position position="250"/>
    </location>
    <ligand>
        <name>Mg(2+)</name>
        <dbReference type="ChEBI" id="CHEBI:18420"/>
    </ligand>
</feature>
<feature type="binding site" evidence="6">
    <location>
        <begin position="269"/>
        <end position="272"/>
    </location>
    <ligand>
        <name>GTP</name>
        <dbReference type="ChEBI" id="CHEBI:37565"/>
    </ligand>
</feature>
<feature type="binding site" evidence="6">
    <location>
        <position position="229"/>
    </location>
    <ligand>
        <name>Mg(2+)</name>
        <dbReference type="ChEBI" id="CHEBI:18420"/>
    </ligand>
</feature>
<evidence type="ECO:0000256" key="6">
    <source>
        <dbReference type="HAMAP-Rule" id="MF_00379"/>
    </source>
</evidence>
<dbReference type="NCBIfam" id="TIGR00450">
    <property type="entry name" value="mnmE_trmE_thdF"/>
    <property type="match status" value="1"/>
</dbReference>
<feature type="binding site" evidence="6">
    <location>
        <position position="79"/>
    </location>
    <ligand>
        <name>(6S)-5-formyl-5,6,7,8-tetrahydrofolate</name>
        <dbReference type="ChEBI" id="CHEBI:57457"/>
    </ligand>
</feature>
<evidence type="ECO:0000256" key="5">
    <source>
        <dbReference type="ARBA" id="ARBA00023134"/>
    </source>
</evidence>
<keyword evidence="6" id="KW-0378">Hydrolase</keyword>
<feature type="binding site" evidence="6">
    <location>
        <position position="22"/>
    </location>
    <ligand>
        <name>(6S)-5-formyl-5,6,7,8-tetrahydrofolate</name>
        <dbReference type="ChEBI" id="CHEBI:57457"/>
    </ligand>
</feature>
<dbReference type="InterPro" id="IPR027417">
    <property type="entry name" value="P-loop_NTPase"/>
</dbReference>
<reference evidence="10" key="1">
    <citation type="submission" date="2017-08" db="EMBL/GenBank/DDBJ databases">
        <authorList>
            <person name="Alvarez-Ponce D."/>
            <person name="Weitzman C.L."/>
            <person name="Tillett R.L."/>
            <person name="Sandmeier F.C."/>
            <person name="Tracy C.R."/>
        </authorList>
    </citation>
    <scope>NUCLEOTIDE SEQUENCE [LARGE SCALE GENOMIC DNA]</scope>
    <source>
        <strain evidence="10">723</strain>
    </source>
</reference>
<accession>A0A269TKA4</accession>